<dbReference type="Gene3D" id="3.90.1150.10">
    <property type="entry name" value="Aspartate Aminotransferase, domain 1"/>
    <property type="match status" value="1"/>
</dbReference>
<evidence type="ECO:0000256" key="3">
    <source>
        <dbReference type="PIRSR" id="PIRSR000390-1"/>
    </source>
</evidence>
<name>A0A154WFI6_9PROT</name>
<feature type="modified residue" description="N6-(pyridoxal phosphate)lysine" evidence="4">
    <location>
        <position position="190"/>
    </location>
</feature>
<dbReference type="RefSeq" id="WP_067552904.1">
    <property type="nucleotide sequence ID" value="NZ_LPXN01000045.1"/>
</dbReference>
<keyword evidence="1 4" id="KW-0663">Pyridoxal phosphate</keyword>
<dbReference type="PANTHER" id="PTHR30244">
    <property type="entry name" value="TRANSAMINASE"/>
    <property type="match status" value="1"/>
</dbReference>
<dbReference type="EMBL" id="LPXN01000045">
    <property type="protein sequence ID" value="KZD12225.1"/>
    <property type="molecule type" value="Genomic_DNA"/>
</dbReference>
<protein>
    <submittedName>
        <fullName evidence="6">Erythromycin biosynthesis sensory transduction protein eryC1</fullName>
    </submittedName>
</protein>
<evidence type="ECO:0000313" key="7">
    <source>
        <dbReference type="Proteomes" id="UP000076400"/>
    </source>
</evidence>
<evidence type="ECO:0000256" key="5">
    <source>
        <dbReference type="RuleBase" id="RU004508"/>
    </source>
</evidence>
<accession>A0A154WFI6</accession>
<evidence type="ECO:0000313" key="6">
    <source>
        <dbReference type="EMBL" id="KZD12225.1"/>
    </source>
</evidence>
<proteinExistence type="inferred from homology"/>
<dbReference type="Proteomes" id="UP000076400">
    <property type="component" value="Unassembled WGS sequence"/>
</dbReference>
<dbReference type="GO" id="GO:0000271">
    <property type="term" value="P:polysaccharide biosynthetic process"/>
    <property type="evidence" value="ECO:0007669"/>
    <property type="project" value="TreeGrafter"/>
</dbReference>
<dbReference type="PIRSF" id="PIRSF000390">
    <property type="entry name" value="PLP_StrS"/>
    <property type="match status" value="1"/>
</dbReference>
<feature type="active site" description="Proton acceptor" evidence="3">
    <location>
        <position position="190"/>
    </location>
</feature>
<dbReference type="PANTHER" id="PTHR30244:SF36">
    <property type="entry name" value="3-OXO-GLUCOSE-6-PHOSPHATE:GLUTAMATE AMINOTRANSFERASE"/>
    <property type="match status" value="1"/>
</dbReference>
<dbReference type="InterPro" id="IPR015422">
    <property type="entry name" value="PyrdxlP-dep_Trfase_small"/>
</dbReference>
<dbReference type="GO" id="GO:0030170">
    <property type="term" value="F:pyridoxal phosphate binding"/>
    <property type="evidence" value="ECO:0007669"/>
    <property type="project" value="TreeGrafter"/>
</dbReference>
<dbReference type="InterPro" id="IPR015421">
    <property type="entry name" value="PyrdxlP-dep_Trfase_major"/>
</dbReference>
<gene>
    <name evidence="6" type="ORF">AUP43_17145</name>
</gene>
<comment type="similarity">
    <text evidence="2 5">Belongs to the DegT/DnrJ/EryC1 family.</text>
</comment>
<keyword evidence="7" id="KW-1185">Reference proteome</keyword>
<dbReference type="Gene3D" id="3.40.640.10">
    <property type="entry name" value="Type I PLP-dependent aspartate aminotransferase-like (Major domain)"/>
    <property type="match status" value="1"/>
</dbReference>
<dbReference type="OrthoDB" id="9768668at2"/>
<evidence type="ECO:0000256" key="2">
    <source>
        <dbReference type="ARBA" id="ARBA00037999"/>
    </source>
</evidence>
<dbReference type="CDD" id="cd00616">
    <property type="entry name" value="AHBA_syn"/>
    <property type="match status" value="1"/>
</dbReference>
<dbReference type="InterPro" id="IPR015424">
    <property type="entry name" value="PyrdxlP-dep_Trfase"/>
</dbReference>
<comment type="caution">
    <text evidence="6">The sequence shown here is derived from an EMBL/GenBank/DDBJ whole genome shotgun (WGS) entry which is preliminary data.</text>
</comment>
<evidence type="ECO:0000256" key="4">
    <source>
        <dbReference type="PIRSR" id="PIRSR000390-2"/>
    </source>
</evidence>
<dbReference type="STRING" id="580166.AUP43_17145"/>
<dbReference type="AlphaFoldDB" id="A0A154WFI6"/>
<sequence>MIPQTDPKAAYLAQRAEIDTAITRVLEGGRYILGAEVEAFEQEFAAYMGAKNAVGVASGTDALILALKALGVGPGDGVVTVSHTAVATVAAIELTGATPILVDIDDYYTMDVEGLAATLKGWSVKGVTPKVVIPVHLYGQPADMRGIMELALAHSLIVLEDNSQAHGATLDGTMVGRFGRIAAYSLYPTKNLGAIGDAGVIATDDPVLVEALKALREYGWRERYISDIAGFNSRLDPLQAAILRAKLTRLAADTDRRRAIAARYDAGLAGVAGLELPATRPGAQPVYHQYVVATDRRDALQAALKEAGVGTLIHYPVPVHLQRAYKDRVPLSPAGLARTERAAGRILSLPMFPQLTDAQADSVIQAIKASL</sequence>
<dbReference type="GO" id="GO:0008483">
    <property type="term" value="F:transaminase activity"/>
    <property type="evidence" value="ECO:0007669"/>
    <property type="project" value="TreeGrafter"/>
</dbReference>
<dbReference type="InterPro" id="IPR000653">
    <property type="entry name" value="DegT/StrS_aminotransferase"/>
</dbReference>
<evidence type="ECO:0000256" key="1">
    <source>
        <dbReference type="ARBA" id="ARBA00022898"/>
    </source>
</evidence>
<organism evidence="6 7">
    <name type="scientific">Oceanibaculum pacificum</name>
    <dbReference type="NCBI Taxonomy" id="580166"/>
    <lineage>
        <taxon>Bacteria</taxon>
        <taxon>Pseudomonadati</taxon>
        <taxon>Pseudomonadota</taxon>
        <taxon>Alphaproteobacteria</taxon>
        <taxon>Rhodospirillales</taxon>
        <taxon>Oceanibaculaceae</taxon>
        <taxon>Oceanibaculum</taxon>
    </lineage>
</organism>
<reference evidence="6 7" key="1">
    <citation type="submission" date="2015-12" db="EMBL/GenBank/DDBJ databases">
        <title>Genome sequence of Oceanibaculum pacificum MCCC 1A02656.</title>
        <authorList>
            <person name="Lu L."/>
            <person name="Lai Q."/>
            <person name="Shao Z."/>
            <person name="Qian P."/>
        </authorList>
    </citation>
    <scope>NUCLEOTIDE SEQUENCE [LARGE SCALE GENOMIC DNA]</scope>
    <source>
        <strain evidence="6 7">MCCC 1A02656</strain>
    </source>
</reference>
<dbReference type="SUPFAM" id="SSF53383">
    <property type="entry name" value="PLP-dependent transferases"/>
    <property type="match status" value="1"/>
</dbReference>
<dbReference type="Pfam" id="PF01041">
    <property type="entry name" value="DegT_DnrJ_EryC1"/>
    <property type="match status" value="1"/>
</dbReference>